<proteinExistence type="predicted"/>
<dbReference type="SUPFAM" id="SSF53335">
    <property type="entry name" value="S-adenosyl-L-methionine-dependent methyltransferases"/>
    <property type="match status" value="1"/>
</dbReference>
<dbReference type="AlphaFoldDB" id="A0A6N8HZ80"/>
<evidence type="ECO:0000313" key="1">
    <source>
        <dbReference type="EMBL" id="MVB11151.1"/>
    </source>
</evidence>
<organism evidence="1 2">
    <name type="scientific">Caproicibacter fermentans</name>
    <dbReference type="NCBI Taxonomy" id="2576756"/>
    <lineage>
        <taxon>Bacteria</taxon>
        <taxon>Bacillati</taxon>
        <taxon>Bacillota</taxon>
        <taxon>Clostridia</taxon>
        <taxon>Eubacteriales</taxon>
        <taxon>Acutalibacteraceae</taxon>
        <taxon>Caproicibacter</taxon>
    </lineage>
</organism>
<dbReference type="EMBL" id="VWXL01000052">
    <property type="protein sequence ID" value="MVB11151.1"/>
    <property type="molecule type" value="Genomic_DNA"/>
</dbReference>
<dbReference type="InterPro" id="IPR029063">
    <property type="entry name" value="SAM-dependent_MTases_sf"/>
</dbReference>
<dbReference type="OrthoDB" id="2030167at2"/>
<dbReference type="Gene3D" id="3.40.50.150">
    <property type="entry name" value="Vaccinia Virus protein VP39"/>
    <property type="match status" value="1"/>
</dbReference>
<evidence type="ECO:0008006" key="3">
    <source>
        <dbReference type="Google" id="ProtNLM"/>
    </source>
</evidence>
<evidence type="ECO:0000313" key="2">
    <source>
        <dbReference type="Proteomes" id="UP000469440"/>
    </source>
</evidence>
<protein>
    <recommendedName>
        <fullName evidence="3">DNA cytosine methyltransferase</fullName>
    </recommendedName>
</protein>
<name>A0A6N8HZ80_9FIRM</name>
<reference evidence="1 2" key="1">
    <citation type="submission" date="2019-09" db="EMBL/GenBank/DDBJ databases">
        <title>Genome sequence of Clostridium sp. EA1.</title>
        <authorList>
            <person name="Poehlein A."/>
            <person name="Bengelsdorf F.R."/>
            <person name="Daniel R."/>
        </authorList>
    </citation>
    <scope>NUCLEOTIDE SEQUENCE [LARGE SCALE GENOMIC DNA]</scope>
    <source>
        <strain evidence="1 2">EA1</strain>
    </source>
</reference>
<dbReference type="Proteomes" id="UP000469440">
    <property type="component" value="Unassembled WGS sequence"/>
</dbReference>
<gene>
    <name evidence="1" type="ORF">CAFE_18560</name>
</gene>
<dbReference type="RefSeq" id="WP_156990476.1">
    <property type="nucleotide sequence ID" value="NZ_VWXL01000052.1"/>
</dbReference>
<keyword evidence="2" id="KW-1185">Reference proteome</keyword>
<sequence length="205" mass="23173">MTDNSGKIILDLCGGTGAWSKPYRDAGYDVRLVTLPDNDVLTYDPPADVYGILAAPPCTEFSVAKNGSRRKRDLALGMETVRACQEIIWKCQTQGKLTFWAMENPRGLLRRFMGKPAMTFDPWQYGDGWTKKTDLWGYFNPPKPTVTVQPEGLTRRYANDKSNAFCWTTCNDRVPDWYTGPKLDRAGRRAITPPGFAKAFYRANK</sequence>
<accession>A0A6N8HZ80</accession>
<comment type="caution">
    <text evidence="1">The sequence shown here is derived from an EMBL/GenBank/DDBJ whole genome shotgun (WGS) entry which is preliminary data.</text>
</comment>